<feature type="region of interest" description="Disordered" evidence="1">
    <location>
        <begin position="36"/>
        <end position="55"/>
    </location>
</feature>
<feature type="compositionally biased region" description="Polar residues" evidence="1">
    <location>
        <begin position="37"/>
        <end position="48"/>
    </location>
</feature>
<keyword evidence="3" id="KW-1185">Reference proteome</keyword>
<feature type="compositionally biased region" description="Basic residues" evidence="1">
    <location>
        <begin position="647"/>
        <end position="658"/>
    </location>
</feature>
<protein>
    <submittedName>
        <fullName evidence="2">Uncharacterized protein</fullName>
    </submittedName>
</protein>
<gene>
    <name evidence="2" type="ORF">FisN_19Lh059</name>
</gene>
<organism evidence="2 3">
    <name type="scientific">Fistulifera solaris</name>
    <name type="common">Oleaginous diatom</name>
    <dbReference type="NCBI Taxonomy" id="1519565"/>
    <lineage>
        <taxon>Eukaryota</taxon>
        <taxon>Sar</taxon>
        <taxon>Stramenopiles</taxon>
        <taxon>Ochrophyta</taxon>
        <taxon>Bacillariophyta</taxon>
        <taxon>Bacillariophyceae</taxon>
        <taxon>Bacillariophycidae</taxon>
        <taxon>Naviculales</taxon>
        <taxon>Naviculaceae</taxon>
        <taxon>Fistulifera</taxon>
    </lineage>
</organism>
<sequence length="686" mass="76724">MQTNKQSTTTCRPPSFSLAAPPGFVTSMVPPCLPTDPLQSIEASNRTARGSPEKPIRNLSEAFEALYSDDSTAASKSMVSPTGVTDLEQTAVTEKDTPFMFRLHPDLQRELTEHHLQRVSIYSLVHDINKEAAAMYAQDPLYSKKNPSSSEDARGVDSPLIQFVNGNTLEGKNDRDTHNPRIAIIDEEQWLLSAISQRSPEEIATLSVSQYPPTFLQAMGEREYENSLPATRTQLWKPSRSWWEAKSGKNPWIEPISHNKRWRYLWPLIHYHKFLAKCIKKLRRNGIDVRQATSPVAVFLREEVCAISDHLAAVSLFGSEEWMACLVHFTGWINTSEEVEYQYRELVSKMQLRSIEEPGDIKSPLLRSQIEDHFLRAIIAHREQIRESSFVPEKPTNGTESAIEQTVGDSAVPPSLPRGSSGSIPTHIHGVRRPRYYTWWNGSKWEQTQTMPTPDNSSVHSALSSDSFVHNGNSTQMYGIYPTHPYAYCPPPHGSESQWSDGTDPMAYPPPIEGYYPVYGPGYYHPHYLAAAPLTEEPPHSPDQSDSASTPEETVLYASPYWAHLDQATLSMGLATPGKASPATPRRKNESFEKRAVPVQGPLIRQHYYAYAPYAPPNAYGPPSPATQFMMTPQASFAYKYGYGTPHRLRSTPRRKGKSNTSPRVASPSAVPTPENVKAGSESETI</sequence>
<evidence type="ECO:0000313" key="3">
    <source>
        <dbReference type="Proteomes" id="UP000198406"/>
    </source>
</evidence>
<evidence type="ECO:0000313" key="2">
    <source>
        <dbReference type="EMBL" id="GAX16479.1"/>
    </source>
</evidence>
<reference evidence="2 3" key="1">
    <citation type="journal article" date="2015" name="Plant Cell">
        <title>Oil accumulation by the oleaginous diatom Fistulifera solaris as revealed by the genome and transcriptome.</title>
        <authorList>
            <person name="Tanaka T."/>
            <person name="Maeda Y."/>
            <person name="Veluchamy A."/>
            <person name="Tanaka M."/>
            <person name="Abida H."/>
            <person name="Marechal E."/>
            <person name="Bowler C."/>
            <person name="Muto M."/>
            <person name="Sunaga Y."/>
            <person name="Tanaka M."/>
            <person name="Yoshino T."/>
            <person name="Taniguchi T."/>
            <person name="Fukuda Y."/>
            <person name="Nemoto M."/>
            <person name="Matsumoto M."/>
            <person name="Wong P.S."/>
            <person name="Aburatani S."/>
            <person name="Fujibuchi W."/>
        </authorList>
    </citation>
    <scope>NUCLEOTIDE SEQUENCE [LARGE SCALE GENOMIC DNA]</scope>
    <source>
        <strain evidence="2 3">JPCC DA0580</strain>
    </source>
</reference>
<dbReference type="InParanoid" id="A0A1Z5JR88"/>
<proteinExistence type="predicted"/>
<dbReference type="AlphaFoldDB" id="A0A1Z5JR88"/>
<name>A0A1Z5JR88_FISSO</name>
<comment type="caution">
    <text evidence="2">The sequence shown here is derived from an EMBL/GenBank/DDBJ whole genome shotgun (WGS) entry which is preliminary data.</text>
</comment>
<accession>A0A1Z5JR88</accession>
<dbReference type="Proteomes" id="UP000198406">
    <property type="component" value="Unassembled WGS sequence"/>
</dbReference>
<dbReference type="EMBL" id="BDSP01000106">
    <property type="protein sequence ID" value="GAX16479.1"/>
    <property type="molecule type" value="Genomic_DNA"/>
</dbReference>
<dbReference type="OrthoDB" id="41091at2759"/>
<feature type="region of interest" description="Disordered" evidence="1">
    <location>
        <begin position="643"/>
        <end position="686"/>
    </location>
</feature>
<evidence type="ECO:0000256" key="1">
    <source>
        <dbReference type="SAM" id="MobiDB-lite"/>
    </source>
</evidence>